<dbReference type="EMBL" id="ATBP01000319">
    <property type="protein sequence ID" value="ETR71108.1"/>
    <property type="molecule type" value="Genomic_DNA"/>
</dbReference>
<reference evidence="2" key="1">
    <citation type="submission" date="2012-11" db="EMBL/GenBank/DDBJ databases">
        <authorList>
            <person name="Lucero-Rivera Y.E."/>
            <person name="Tovar-Ramirez D."/>
        </authorList>
    </citation>
    <scope>NUCLEOTIDE SEQUENCE [LARGE SCALE GENOMIC DNA]</scope>
    <source>
        <strain evidence="2">Araruama</strain>
    </source>
</reference>
<accession>A0A1V1P8I3</accession>
<sequence>MIHFLIKNKYLYIIAFIVLTISSARAEKGIISGHVFEEGSPDAPISELFIICYDFYTDKYVEMGITQPDGSYAIEIPPGDYKVYAQANDLGIYIPEYFGNTFDAYFAKKVSVYSGLTVSNINFELSPGALITGFVYDIDNNPIVFMRIEAYDLEGNLQGYTKSRDNGDYYLHVPGGQYRLRAYATERDYVTVFYNNTYNFFNATVFDVTTGTGYGDYNFYLIAGVKVQGIVTGLNHEPLANVVVWAFSQYEHYAKTQSDGTYEIILPPNNYWFAAESFDYLYQYYDHAYDVMHATVIAINHDIDIGSIDFQLEKQMASNYEISDVIMMLQLLTGFSKHPDFHLNDFDLNENNQVDMMDVLQIFSLVGISK</sequence>
<evidence type="ECO:0000313" key="2">
    <source>
        <dbReference type="Proteomes" id="UP000189670"/>
    </source>
</evidence>
<gene>
    <name evidence="1" type="ORF">OMM_02740</name>
</gene>
<dbReference type="GO" id="GO:0030246">
    <property type="term" value="F:carbohydrate binding"/>
    <property type="evidence" value="ECO:0007669"/>
    <property type="project" value="InterPro"/>
</dbReference>
<protein>
    <recommendedName>
        <fullName evidence="3">Dockerin domain-containing protein</fullName>
    </recommendedName>
</protein>
<dbReference type="SUPFAM" id="SSF49452">
    <property type="entry name" value="Starch-binding domain-like"/>
    <property type="match status" value="1"/>
</dbReference>
<proteinExistence type="predicted"/>
<organism evidence="1 2">
    <name type="scientific">Candidatus Magnetoglobus multicellularis str. Araruama</name>
    <dbReference type="NCBI Taxonomy" id="890399"/>
    <lineage>
        <taxon>Bacteria</taxon>
        <taxon>Pseudomonadati</taxon>
        <taxon>Thermodesulfobacteriota</taxon>
        <taxon>Desulfobacteria</taxon>
        <taxon>Desulfobacterales</taxon>
        <taxon>Desulfobacteraceae</taxon>
        <taxon>Candidatus Magnetoglobus</taxon>
    </lineage>
</organism>
<evidence type="ECO:0000313" key="1">
    <source>
        <dbReference type="EMBL" id="ETR71108.1"/>
    </source>
</evidence>
<dbReference type="AlphaFoldDB" id="A0A1V1P8I3"/>
<dbReference type="InterPro" id="IPR008969">
    <property type="entry name" value="CarboxyPept-like_regulatory"/>
</dbReference>
<name>A0A1V1P8I3_9BACT</name>
<comment type="caution">
    <text evidence="1">The sequence shown here is derived from an EMBL/GenBank/DDBJ whole genome shotgun (WGS) entry which is preliminary data.</text>
</comment>
<dbReference type="InterPro" id="IPR013784">
    <property type="entry name" value="Carb-bd-like_fold"/>
</dbReference>
<dbReference type="PROSITE" id="PS00018">
    <property type="entry name" value="EF_HAND_1"/>
    <property type="match status" value="1"/>
</dbReference>
<dbReference type="SUPFAM" id="SSF49464">
    <property type="entry name" value="Carboxypeptidase regulatory domain-like"/>
    <property type="match status" value="2"/>
</dbReference>
<evidence type="ECO:0008006" key="3">
    <source>
        <dbReference type="Google" id="ProtNLM"/>
    </source>
</evidence>
<dbReference type="Gene3D" id="2.60.40.1120">
    <property type="entry name" value="Carboxypeptidase-like, regulatory domain"/>
    <property type="match status" value="2"/>
</dbReference>
<dbReference type="InterPro" id="IPR018247">
    <property type="entry name" value="EF_Hand_1_Ca_BS"/>
</dbReference>
<dbReference type="Proteomes" id="UP000189670">
    <property type="component" value="Unassembled WGS sequence"/>
</dbReference>